<organism evidence="1 2">
    <name type="scientific">Diversispora epigaea</name>
    <dbReference type="NCBI Taxonomy" id="1348612"/>
    <lineage>
        <taxon>Eukaryota</taxon>
        <taxon>Fungi</taxon>
        <taxon>Fungi incertae sedis</taxon>
        <taxon>Mucoromycota</taxon>
        <taxon>Glomeromycotina</taxon>
        <taxon>Glomeromycetes</taxon>
        <taxon>Diversisporales</taxon>
        <taxon>Diversisporaceae</taxon>
        <taxon>Diversispora</taxon>
    </lineage>
</organism>
<accession>A0A397JF59</accession>
<keyword evidence="2" id="KW-1185">Reference proteome</keyword>
<reference evidence="1 2" key="1">
    <citation type="submission" date="2018-08" db="EMBL/GenBank/DDBJ databases">
        <title>Genome and evolution of the arbuscular mycorrhizal fungus Diversispora epigaea (formerly Glomus versiforme) and its bacterial endosymbionts.</title>
        <authorList>
            <person name="Sun X."/>
            <person name="Fei Z."/>
            <person name="Harrison M."/>
        </authorList>
    </citation>
    <scope>NUCLEOTIDE SEQUENCE [LARGE SCALE GENOMIC DNA]</scope>
    <source>
        <strain evidence="1 2">IT104</strain>
    </source>
</reference>
<evidence type="ECO:0000313" key="1">
    <source>
        <dbReference type="EMBL" id="RHZ84596.1"/>
    </source>
</evidence>
<dbReference type="EMBL" id="PQFF01000075">
    <property type="protein sequence ID" value="RHZ84596.1"/>
    <property type="molecule type" value="Genomic_DNA"/>
</dbReference>
<evidence type="ECO:0000313" key="2">
    <source>
        <dbReference type="Proteomes" id="UP000266861"/>
    </source>
</evidence>
<dbReference type="Proteomes" id="UP000266861">
    <property type="component" value="Unassembled WGS sequence"/>
</dbReference>
<dbReference type="AlphaFoldDB" id="A0A397JF59"/>
<gene>
    <name evidence="1" type="ORF">Glove_79g35</name>
</gene>
<name>A0A397JF59_9GLOM</name>
<proteinExistence type="predicted"/>
<protein>
    <submittedName>
        <fullName evidence="1">Uncharacterized protein</fullName>
    </submittedName>
</protein>
<comment type="caution">
    <text evidence="1">The sequence shown here is derived from an EMBL/GenBank/DDBJ whole genome shotgun (WGS) entry which is preliminary data.</text>
</comment>
<sequence length="230" mass="26713">MPLPGMKENGKKNVTKLTKHKNIFQCKSVARKPRKLIDCTDKYVADNNSKKIIMDKKKTAVIAVKTPETIESITSTQKDENSLNPYRDYHCYSKKDGSFEINEKITKELDVTSSNDLIPRLKPLRTDPLWKTALTLGYLNMPHPPRYIFFSFQLNAAWEDLKRINRLFNNNNNRTKKCHTNNNNKPTNIIIINQLRQNYDQNNHSYPINNNNKMTIPSISLALSSNLLYR</sequence>